<protein>
    <submittedName>
        <fullName evidence="2">Uncharacterized protein</fullName>
    </submittedName>
</protein>
<reference evidence="2 3" key="1">
    <citation type="journal article" date="2024" name="G3 (Bethesda)">
        <title>Genome assembly of Hibiscus sabdariffa L. provides insights into metabolisms of medicinal natural products.</title>
        <authorList>
            <person name="Kim T."/>
        </authorList>
    </citation>
    <scope>NUCLEOTIDE SEQUENCE [LARGE SCALE GENOMIC DNA]</scope>
    <source>
        <strain evidence="2">TK-2024</strain>
        <tissue evidence="2">Old leaves</tissue>
    </source>
</reference>
<proteinExistence type="predicted"/>
<evidence type="ECO:0000313" key="2">
    <source>
        <dbReference type="EMBL" id="KAK8497080.1"/>
    </source>
</evidence>
<name>A0ABR2AU47_9ROSI</name>
<gene>
    <name evidence="2" type="ORF">V6N12_003477</name>
</gene>
<evidence type="ECO:0000313" key="3">
    <source>
        <dbReference type="Proteomes" id="UP001472677"/>
    </source>
</evidence>
<organism evidence="2 3">
    <name type="scientific">Hibiscus sabdariffa</name>
    <name type="common">roselle</name>
    <dbReference type="NCBI Taxonomy" id="183260"/>
    <lineage>
        <taxon>Eukaryota</taxon>
        <taxon>Viridiplantae</taxon>
        <taxon>Streptophyta</taxon>
        <taxon>Embryophyta</taxon>
        <taxon>Tracheophyta</taxon>
        <taxon>Spermatophyta</taxon>
        <taxon>Magnoliopsida</taxon>
        <taxon>eudicotyledons</taxon>
        <taxon>Gunneridae</taxon>
        <taxon>Pentapetalae</taxon>
        <taxon>rosids</taxon>
        <taxon>malvids</taxon>
        <taxon>Malvales</taxon>
        <taxon>Malvaceae</taxon>
        <taxon>Malvoideae</taxon>
        <taxon>Hibiscus</taxon>
    </lineage>
</organism>
<dbReference type="Proteomes" id="UP001472677">
    <property type="component" value="Unassembled WGS sequence"/>
</dbReference>
<keyword evidence="3" id="KW-1185">Reference proteome</keyword>
<evidence type="ECO:0000256" key="1">
    <source>
        <dbReference type="SAM" id="MobiDB-lite"/>
    </source>
</evidence>
<sequence>MITSSVESCLTFKQTPTSKLQYGNWIRYVPPRKQEANPRAKGIIRYLHGKGRSNPKTSGNEKPLNIANPSAETPVPNLVVDADSTNAPTKPVDIITTAPFTHVMLDITAPKMVTETIMNYTSIDLSKSLGTASFVAPLTATADPWWGI</sequence>
<comment type="caution">
    <text evidence="2">The sequence shown here is derived from an EMBL/GenBank/DDBJ whole genome shotgun (WGS) entry which is preliminary data.</text>
</comment>
<dbReference type="EMBL" id="JBBPBM010000332">
    <property type="protein sequence ID" value="KAK8497080.1"/>
    <property type="molecule type" value="Genomic_DNA"/>
</dbReference>
<accession>A0ABR2AU47</accession>
<feature type="region of interest" description="Disordered" evidence="1">
    <location>
        <begin position="48"/>
        <end position="73"/>
    </location>
</feature>